<dbReference type="PANTHER" id="PTHR43713:SF3">
    <property type="entry name" value="GLUTAMATE-1-SEMIALDEHYDE 2,1-AMINOMUTASE 1, CHLOROPLASTIC-RELATED"/>
    <property type="match status" value="1"/>
</dbReference>
<dbReference type="RefSeq" id="WP_091964688.1">
    <property type="nucleotide sequence ID" value="NZ_FMAI01000018.1"/>
</dbReference>
<organism evidence="4 5">
    <name type="scientific">Bradyrhizobium shewense</name>
    <dbReference type="NCBI Taxonomy" id="1761772"/>
    <lineage>
        <taxon>Bacteria</taxon>
        <taxon>Pseudomonadati</taxon>
        <taxon>Pseudomonadota</taxon>
        <taxon>Alphaproteobacteria</taxon>
        <taxon>Hyphomicrobiales</taxon>
        <taxon>Nitrobacteraceae</taxon>
        <taxon>Bradyrhizobium</taxon>
    </lineage>
</organism>
<comment type="similarity">
    <text evidence="3">Belongs to the class-III pyridoxal-phosphate-dependent aminotransferase family.</text>
</comment>
<dbReference type="CDD" id="cd00610">
    <property type="entry name" value="OAT_like"/>
    <property type="match status" value="1"/>
</dbReference>
<dbReference type="Proteomes" id="UP000199184">
    <property type="component" value="Unassembled WGS sequence"/>
</dbReference>
<dbReference type="Gene3D" id="3.40.640.10">
    <property type="entry name" value="Type I PLP-dependent aspartate aminotransferase-like (Major domain)"/>
    <property type="match status" value="1"/>
</dbReference>
<keyword evidence="2 3" id="KW-0663">Pyridoxal phosphate</keyword>
<dbReference type="PANTHER" id="PTHR43713">
    <property type="entry name" value="GLUTAMATE-1-SEMIALDEHYDE 2,1-AMINOMUTASE"/>
    <property type="match status" value="1"/>
</dbReference>
<evidence type="ECO:0000256" key="1">
    <source>
        <dbReference type="ARBA" id="ARBA00001933"/>
    </source>
</evidence>
<proteinExistence type="inferred from homology"/>
<dbReference type="GO" id="GO:0008483">
    <property type="term" value="F:transaminase activity"/>
    <property type="evidence" value="ECO:0007669"/>
    <property type="project" value="InterPro"/>
</dbReference>
<evidence type="ECO:0000256" key="3">
    <source>
        <dbReference type="RuleBase" id="RU003560"/>
    </source>
</evidence>
<evidence type="ECO:0000313" key="4">
    <source>
        <dbReference type="EMBL" id="SCB52921.1"/>
    </source>
</evidence>
<protein>
    <submittedName>
        <fullName evidence="4">Glutamate-1-semialdehyde 2,1-aminomutase</fullName>
    </submittedName>
</protein>
<dbReference type="SUPFAM" id="SSF53383">
    <property type="entry name" value="PLP-dependent transferases"/>
    <property type="match status" value="1"/>
</dbReference>
<dbReference type="GO" id="GO:0030170">
    <property type="term" value="F:pyridoxal phosphate binding"/>
    <property type="evidence" value="ECO:0007669"/>
    <property type="project" value="InterPro"/>
</dbReference>
<dbReference type="Pfam" id="PF00202">
    <property type="entry name" value="Aminotran_3"/>
    <property type="match status" value="1"/>
</dbReference>
<gene>
    <name evidence="4" type="ORF">GA0061098_101868</name>
</gene>
<dbReference type="InterPro" id="IPR015422">
    <property type="entry name" value="PyrdxlP-dep_Trfase_small"/>
</dbReference>
<evidence type="ECO:0000313" key="5">
    <source>
        <dbReference type="Proteomes" id="UP000199184"/>
    </source>
</evidence>
<dbReference type="InterPro" id="IPR015424">
    <property type="entry name" value="PyrdxlP-dep_Trfase"/>
</dbReference>
<keyword evidence="5" id="KW-1185">Reference proteome</keyword>
<accession>A0A1C3XKV1</accession>
<comment type="cofactor">
    <cofactor evidence="1">
        <name>pyridoxal 5'-phosphate</name>
        <dbReference type="ChEBI" id="CHEBI:597326"/>
    </cofactor>
</comment>
<dbReference type="InterPro" id="IPR005814">
    <property type="entry name" value="Aminotrans_3"/>
</dbReference>
<dbReference type="Gene3D" id="3.90.1150.10">
    <property type="entry name" value="Aspartate Aminotransferase, domain 1"/>
    <property type="match status" value="1"/>
</dbReference>
<sequence length="445" mass="47985">MNKSLQLDPKNVESDIDAAVTAARASYVRANPKSLEAFERAAEYLPGGTTRSGLFNSPFPVFIARGQDAYIWDLDGKRYVDALSEFTAGLLGHSNPVVLGTIRQALDNGLSLGGQIEDEARFARLIVDRFPSIKKVRFTNSGTEANVSAIAAALHYTGRSKVMVFEGAYHGGSLNFPVNGPSPLNARLDLVQTPYNDVEAVRATIRRQGEKLGVVIVEPMLGAGGSIPADREFLAALREETARIGAVLIFDEIQTSRLAPNGMQGYWGITPDMTTLGKYLAGGLSIGAFGGREDIMAQFDPRKPASLVLSGTFNNNSLGMRVGAAVLSEVATEEAISQLSVRGNDLRRRLNGTLEGAGVAGQFTGFGSILAIHFVMGSLRNANDAVTSHPSLRELFYLHMLEEGIWIARRGMMALSLALSHDDLDKVESAVDSFADRWGDILPRR</sequence>
<dbReference type="AlphaFoldDB" id="A0A1C3XKV1"/>
<dbReference type="EMBL" id="FMAI01000018">
    <property type="protein sequence ID" value="SCB52921.1"/>
    <property type="molecule type" value="Genomic_DNA"/>
</dbReference>
<dbReference type="InterPro" id="IPR015421">
    <property type="entry name" value="PyrdxlP-dep_Trfase_major"/>
</dbReference>
<evidence type="ECO:0000256" key="2">
    <source>
        <dbReference type="ARBA" id="ARBA00022898"/>
    </source>
</evidence>
<name>A0A1C3XKV1_9BRAD</name>
<reference evidence="5" key="1">
    <citation type="submission" date="2016-08" db="EMBL/GenBank/DDBJ databases">
        <authorList>
            <person name="Varghese N."/>
            <person name="Submissions Spin"/>
        </authorList>
    </citation>
    <scope>NUCLEOTIDE SEQUENCE [LARGE SCALE GENOMIC DNA]</scope>
    <source>
        <strain evidence="5">ERR11</strain>
    </source>
</reference>